<keyword evidence="2" id="KW-1185">Reference proteome</keyword>
<evidence type="ECO:0000313" key="3">
    <source>
        <dbReference type="WBParaSite" id="Gr19_v10_g8238.t1"/>
    </source>
</evidence>
<dbReference type="Pfam" id="PF10321">
    <property type="entry name" value="7TM_GPCR_Srt"/>
    <property type="match status" value="1"/>
</dbReference>
<accession>A0A914I9W1</accession>
<feature type="transmembrane region" description="Helical" evidence="1">
    <location>
        <begin position="246"/>
        <end position="265"/>
    </location>
</feature>
<evidence type="ECO:0000313" key="2">
    <source>
        <dbReference type="Proteomes" id="UP000887572"/>
    </source>
</evidence>
<reference evidence="3" key="1">
    <citation type="submission" date="2022-11" db="UniProtKB">
        <authorList>
            <consortium name="WormBaseParasite"/>
        </authorList>
    </citation>
    <scope>IDENTIFICATION</scope>
</reference>
<feature type="transmembrane region" description="Helical" evidence="1">
    <location>
        <begin position="148"/>
        <end position="165"/>
    </location>
</feature>
<organism evidence="2 3">
    <name type="scientific">Globodera rostochiensis</name>
    <name type="common">Golden nematode worm</name>
    <name type="synonym">Heterodera rostochiensis</name>
    <dbReference type="NCBI Taxonomy" id="31243"/>
    <lineage>
        <taxon>Eukaryota</taxon>
        <taxon>Metazoa</taxon>
        <taxon>Ecdysozoa</taxon>
        <taxon>Nematoda</taxon>
        <taxon>Chromadorea</taxon>
        <taxon>Rhabditida</taxon>
        <taxon>Tylenchina</taxon>
        <taxon>Tylenchomorpha</taxon>
        <taxon>Tylenchoidea</taxon>
        <taxon>Heteroderidae</taxon>
        <taxon>Heteroderinae</taxon>
        <taxon>Globodera</taxon>
    </lineage>
</organism>
<dbReference type="SUPFAM" id="SSF81321">
    <property type="entry name" value="Family A G protein-coupled receptor-like"/>
    <property type="match status" value="1"/>
</dbReference>
<keyword evidence="1" id="KW-1133">Transmembrane helix</keyword>
<keyword evidence="1" id="KW-0472">Membrane</keyword>
<keyword evidence="1" id="KW-0812">Transmembrane</keyword>
<feature type="transmembrane region" description="Helical" evidence="1">
    <location>
        <begin position="271"/>
        <end position="295"/>
    </location>
</feature>
<feature type="transmembrane region" description="Helical" evidence="1">
    <location>
        <begin position="33"/>
        <end position="58"/>
    </location>
</feature>
<dbReference type="AlphaFoldDB" id="A0A914I9W1"/>
<dbReference type="PANTHER" id="PTHR23021">
    <property type="entry name" value="SERPENTINE RECEPTOR, CLASS T"/>
    <property type="match status" value="1"/>
</dbReference>
<dbReference type="Proteomes" id="UP000887572">
    <property type="component" value="Unplaced"/>
</dbReference>
<dbReference type="InterPro" id="IPR019425">
    <property type="entry name" value="7TM_GPCR_serpentine_rcpt_Srt"/>
</dbReference>
<name>A0A914I9W1_GLORO</name>
<feature type="transmembrane region" description="Helical" evidence="1">
    <location>
        <begin position="70"/>
        <end position="91"/>
    </location>
</feature>
<evidence type="ECO:0000256" key="1">
    <source>
        <dbReference type="SAM" id="Phobius"/>
    </source>
</evidence>
<protein>
    <submittedName>
        <fullName evidence="3">G protein-coupled receptor</fullName>
    </submittedName>
</protein>
<dbReference type="PANTHER" id="PTHR23021:SF26">
    <property type="entry name" value="SERPENTINE RECEPTOR, CLASS T"/>
    <property type="match status" value="1"/>
</dbReference>
<dbReference type="WBParaSite" id="Gr19_v10_g8238.t1">
    <property type="protein sequence ID" value="Gr19_v10_g8238.t1"/>
    <property type="gene ID" value="Gr19_v10_g8238"/>
</dbReference>
<sequence length="347" mass="38981">MELFLFDRARFDKLYNCTLYSVDAIPLERRQNIAFGTSLIFFFLLFELFYLPCVAALFRMLGQSCYKVMFSIALIDVVALPVAGLIPGLFALRGLEFCSCPTLMLIVGMFVNWVWCLESSAAVLLAANRCLELSWPSLGQLLFNGWRTWGWLLLVLAYSLYYGFFGTSPAVWSSVQLTWTYNPHGDYLPGMDSLYVNSLDVIHSILITVSIPAFYALFLVILLSVQNEWTQNGISGVMTHKTCIQVLVISSTNVGVSFCYALMGFVSVPPILVVICGTWLWLFLHGHPPLVYLLANKTIRTEVGRMMPFKVGKMFKQQCQIATVGIQRSAKPPNQQLVGRIGQTVDQ</sequence>
<feature type="transmembrane region" description="Helical" evidence="1">
    <location>
        <begin position="103"/>
        <end position="127"/>
    </location>
</feature>
<feature type="transmembrane region" description="Helical" evidence="1">
    <location>
        <begin position="201"/>
        <end position="225"/>
    </location>
</feature>
<proteinExistence type="predicted"/>